<accession>A0A399RI15</accession>
<keyword evidence="8" id="KW-1185">Reference proteome</keyword>
<comment type="caution">
    <text evidence="7">The sequence shown here is derived from an EMBL/GenBank/DDBJ whole genome shotgun (WGS) entry which is preliminary data.</text>
</comment>
<dbReference type="AlphaFoldDB" id="A0A399RI15"/>
<keyword evidence="5" id="KW-1015">Disulfide bond</keyword>
<evidence type="ECO:0000256" key="2">
    <source>
        <dbReference type="ARBA" id="ARBA00022723"/>
    </source>
</evidence>
<evidence type="ECO:0000256" key="4">
    <source>
        <dbReference type="ARBA" id="ARBA00022801"/>
    </source>
</evidence>
<evidence type="ECO:0000256" key="5">
    <source>
        <dbReference type="ARBA" id="ARBA00023157"/>
    </source>
</evidence>
<reference evidence="7 8" key="1">
    <citation type="submission" date="2018-08" db="EMBL/GenBank/DDBJ databases">
        <title>Henriciella mobilis sp. nov., isolated from seawater.</title>
        <authorList>
            <person name="Cheng H."/>
            <person name="Wu Y.-H."/>
            <person name="Xu X.-W."/>
            <person name="Guo L.-L."/>
        </authorList>
    </citation>
    <scope>NUCLEOTIDE SEQUENCE [LARGE SCALE GENOMIC DNA]</scope>
    <source>
        <strain evidence="7 8">CCUG67844</strain>
    </source>
</reference>
<dbReference type="Proteomes" id="UP000265845">
    <property type="component" value="Unassembled WGS sequence"/>
</dbReference>
<dbReference type="EMBL" id="QWGA01000006">
    <property type="protein sequence ID" value="RIJ29637.1"/>
    <property type="molecule type" value="Genomic_DNA"/>
</dbReference>
<dbReference type="OrthoDB" id="267579at2"/>
<evidence type="ECO:0000256" key="1">
    <source>
        <dbReference type="ARBA" id="ARBA00022722"/>
    </source>
</evidence>
<evidence type="ECO:0008006" key="9">
    <source>
        <dbReference type="Google" id="ProtNLM"/>
    </source>
</evidence>
<evidence type="ECO:0000313" key="7">
    <source>
        <dbReference type="EMBL" id="RIJ29637.1"/>
    </source>
</evidence>
<dbReference type="SUPFAM" id="SSF48537">
    <property type="entry name" value="Phospholipase C/P1 nuclease"/>
    <property type="match status" value="1"/>
</dbReference>
<evidence type="ECO:0000256" key="6">
    <source>
        <dbReference type="ARBA" id="ARBA00023180"/>
    </source>
</evidence>
<dbReference type="InterPro" id="IPR003154">
    <property type="entry name" value="S1/P1nuclease"/>
</dbReference>
<keyword evidence="4" id="KW-0378">Hydrolase</keyword>
<sequence length="320" mass="35809">MRLLSLCQSGGGDMRLIIGLVLAFAVFTTGKADAWGKYGHVTICEISYRLLTDTARERVNSLIEADSEYTSFNRACLEADDFPRTRPADHYVNYDRALEKVSGPSCGDANSCVISAISGDAQVLADETRADEERSKALILLGHWVGDVHQPMHVSFADDRGDNLINKRGRCGDARNLHAVWDNCLIEHGVFRMGALERMLGWARFTKAYRAADRLLEELTLEDAEAWSQSEPWEWAAESYDIVRRPNIGYCTMKSDGCWYEATRRVLGRDEDPRTIQMTQAYIDQHTQLAEVQLLKAGVRLAHVINGALDASYVSASNKQ</sequence>
<name>A0A399RI15_9PROT</name>
<dbReference type="Pfam" id="PF02265">
    <property type="entry name" value="S1-P1_nuclease"/>
    <property type="match status" value="1"/>
</dbReference>
<dbReference type="GO" id="GO:0046872">
    <property type="term" value="F:metal ion binding"/>
    <property type="evidence" value="ECO:0007669"/>
    <property type="project" value="UniProtKB-KW"/>
</dbReference>
<dbReference type="GO" id="GO:0004519">
    <property type="term" value="F:endonuclease activity"/>
    <property type="evidence" value="ECO:0007669"/>
    <property type="project" value="UniProtKB-KW"/>
</dbReference>
<keyword evidence="1" id="KW-0540">Nuclease</keyword>
<keyword evidence="3" id="KW-0255">Endonuclease</keyword>
<dbReference type="GO" id="GO:0016788">
    <property type="term" value="F:hydrolase activity, acting on ester bonds"/>
    <property type="evidence" value="ECO:0007669"/>
    <property type="project" value="InterPro"/>
</dbReference>
<keyword evidence="6" id="KW-0325">Glycoprotein</keyword>
<evidence type="ECO:0000313" key="8">
    <source>
        <dbReference type="Proteomes" id="UP000265845"/>
    </source>
</evidence>
<keyword evidence="2" id="KW-0479">Metal-binding</keyword>
<dbReference type="GO" id="GO:0006308">
    <property type="term" value="P:DNA catabolic process"/>
    <property type="evidence" value="ECO:0007669"/>
    <property type="project" value="InterPro"/>
</dbReference>
<dbReference type="PANTHER" id="PTHR33146:SF26">
    <property type="entry name" value="ENDONUCLEASE 4"/>
    <property type="match status" value="1"/>
</dbReference>
<proteinExistence type="predicted"/>
<evidence type="ECO:0000256" key="3">
    <source>
        <dbReference type="ARBA" id="ARBA00022759"/>
    </source>
</evidence>
<dbReference type="PANTHER" id="PTHR33146">
    <property type="entry name" value="ENDONUCLEASE 4"/>
    <property type="match status" value="1"/>
</dbReference>
<organism evidence="7 8">
    <name type="scientific">Henriciella algicola</name>
    <dbReference type="NCBI Taxonomy" id="1608422"/>
    <lineage>
        <taxon>Bacteria</taxon>
        <taxon>Pseudomonadati</taxon>
        <taxon>Pseudomonadota</taxon>
        <taxon>Alphaproteobacteria</taxon>
        <taxon>Hyphomonadales</taxon>
        <taxon>Hyphomonadaceae</taxon>
        <taxon>Henriciella</taxon>
    </lineage>
</organism>
<dbReference type="InterPro" id="IPR008947">
    <property type="entry name" value="PLipase_C/P1_nuclease_dom_sf"/>
</dbReference>
<dbReference type="GO" id="GO:0003676">
    <property type="term" value="F:nucleic acid binding"/>
    <property type="evidence" value="ECO:0007669"/>
    <property type="project" value="InterPro"/>
</dbReference>
<dbReference type="CDD" id="cd11010">
    <property type="entry name" value="S1-P1_nuclease"/>
    <property type="match status" value="1"/>
</dbReference>
<gene>
    <name evidence="7" type="ORF">D1222_09630</name>
</gene>
<protein>
    <recommendedName>
        <fullName evidence="9">S1/P1 Nuclease</fullName>
    </recommendedName>
</protein>
<dbReference type="Gene3D" id="1.10.575.10">
    <property type="entry name" value="P1 Nuclease"/>
    <property type="match status" value="1"/>
</dbReference>